<dbReference type="Proteomes" id="UP000663720">
    <property type="component" value="Chromosome"/>
</dbReference>
<sequence>MNNSLKLLDVVVLTEDLPEYNLYRGQAGTIVEILTQDVYEVEFSDDDGQAYTMQALNADQLKEF</sequence>
<dbReference type="KEGG" id="dli:dnl_56280"/>
<accession>A0A975GJR2</accession>
<dbReference type="AlphaFoldDB" id="A0A975GJR2"/>
<organism evidence="1 2">
    <name type="scientific">Desulfonema limicola</name>
    <dbReference type="NCBI Taxonomy" id="45656"/>
    <lineage>
        <taxon>Bacteria</taxon>
        <taxon>Pseudomonadati</taxon>
        <taxon>Thermodesulfobacteriota</taxon>
        <taxon>Desulfobacteria</taxon>
        <taxon>Desulfobacterales</taxon>
        <taxon>Desulfococcaceae</taxon>
        <taxon>Desulfonema</taxon>
    </lineage>
</organism>
<dbReference type="EMBL" id="CP061799">
    <property type="protein sequence ID" value="QTA83233.1"/>
    <property type="molecule type" value="Genomic_DNA"/>
</dbReference>
<dbReference type="RefSeq" id="WP_207689040.1">
    <property type="nucleotide sequence ID" value="NZ_CP061799.1"/>
</dbReference>
<evidence type="ECO:0000313" key="2">
    <source>
        <dbReference type="Proteomes" id="UP000663720"/>
    </source>
</evidence>
<dbReference type="Pfam" id="PF16277">
    <property type="entry name" value="DUF4926"/>
    <property type="match status" value="1"/>
</dbReference>
<keyword evidence="2" id="KW-1185">Reference proteome</keyword>
<name>A0A975GJR2_9BACT</name>
<reference evidence="1" key="1">
    <citation type="journal article" date="2021" name="Microb. Physiol.">
        <title>Proteogenomic Insights into the Physiology of Marine, Sulfate-Reducing, Filamentous Desulfonema limicola and Desulfonema magnum.</title>
        <authorList>
            <person name="Schnaars V."/>
            <person name="Wohlbrand L."/>
            <person name="Scheve S."/>
            <person name="Hinrichs C."/>
            <person name="Reinhardt R."/>
            <person name="Rabus R."/>
        </authorList>
    </citation>
    <scope>NUCLEOTIDE SEQUENCE</scope>
    <source>
        <strain evidence="1">5ac10</strain>
    </source>
</reference>
<gene>
    <name evidence="1" type="ORF">dnl_56280</name>
</gene>
<evidence type="ECO:0000313" key="1">
    <source>
        <dbReference type="EMBL" id="QTA83233.1"/>
    </source>
</evidence>
<dbReference type="InterPro" id="IPR032568">
    <property type="entry name" value="DUF4926"/>
</dbReference>
<protein>
    <submittedName>
        <fullName evidence="1">DUF4926</fullName>
    </submittedName>
</protein>
<proteinExistence type="predicted"/>